<gene>
    <name evidence="6" type="primary">LOC105419406</name>
</gene>
<evidence type="ECO:0000256" key="1">
    <source>
        <dbReference type="ARBA" id="ARBA00023157"/>
    </source>
</evidence>
<dbReference type="Proteomes" id="UP000005226">
    <property type="component" value="Chromosome 17"/>
</dbReference>
<dbReference type="PANTHER" id="PTHR23037:SF22">
    <property type="entry name" value="CYTOKINE RECEPTOR COMMON SUBUNIT BETA"/>
    <property type="match status" value="1"/>
</dbReference>
<name>A0A3B5KAV2_TAKRU</name>
<evidence type="ECO:0000259" key="5">
    <source>
        <dbReference type="Pfam" id="PF18707"/>
    </source>
</evidence>
<keyword evidence="7" id="KW-1185">Reference proteome</keyword>
<reference evidence="6" key="2">
    <citation type="submission" date="2025-08" db="UniProtKB">
        <authorList>
            <consortium name="Ensembl"/>
        </authorList>
    </citation>
    <scope>IDENTIFICATION</scope>
</reference>
<dbReference type="InterPro" id="IPR040951">
    <property type="entry name" value="IL2RB_N1"/>
</dbReference>
<reference evidence="6 7" key="1">
    <citation type="journal article" date="2011" name="Genome Biol. Evol.">
        <title>Integration of the genetic map and genome assembly of fugu facilitates insights into distinct features of genome evolution in teleosts and mammals.</title>
        <authorList>
            <person name="Kai W."/>
            <person name="Kikuchi K."/>
            <person name="Tohari S."/>
            <person name="Chew A.K."/>
            <person name="Tay A."/>
            <person name="Fujiwara A."/>
            <person name="Hosoya S."/>
            <person name="Suetake H."/>
            <person name="Naruse K."/>
            <person name="Brenner S."/>
            <person name="Suzuki Y."/>
            <person name="Venkatesh B."/>
        </authorList>
    </citation>
    <scope>NUCLEOTIDE SEQUENCE [LARGE SCALE GENOMIC DNA]</scope>
</reference>
<dbReference type="AlphaFoldDB" id="A0A3B5KAV2"/>
<keyword evidence="3" id="KW-0812">Transmembrane</keyword>
<feature type="transmembrane region" description="Helical" evidence="3">
    <location>
        <begin position="243"/>
        <end position="263"/>
    </location>
</feature>
<evidence type="ECO:0000313" key="6">
    <source>
        <dbReference type="Ensembl" id="ENSTRUP00000050521.2"/>
    </source>
</evidence>
<accession>A0A3B5KAV2</accession>
<dbReference type="InterPro" id="IPR013783">
    <property type="entry name" value="Ig-like_fold"/>
</dbReference>
<dbReference type="OMA" id="MEEDSIY"/>
<organism evidence="6 7">
    <name type="scientific">Takifugu rubripes</name>
    <name type="common">Japanese pufferfish</name>
    <name type="synonym">Fugu rubripes</name>
    <dbReference type="NCBI Taxonomy" id="31033"/>
    <lineage>
        <taxon>Eukaryota</taxon>
        <taxon>Metazoa</taxon>
        <taxon>Chordata</taxon>
        <taxon>Craniata</taxon>
        <taxon>Vertebrata</taxon>
        <taxon>Euteleostomi</taxon>
        <taxon>Actinopterygii</taxon>
        <taxon>Neopterygii</taxon>
        <taxon>Teleostei</taxon>
        <taxon>Neoteleostei</taxon>
        <taxon>Acanthomorphata</taxon>
        <taxon>Eupercaria</taxon>
        <taxon>Tetraodontiformes</taxon>
        <taxon>Tetradontoidea</taxon>
        <taxon>Tetraodontidae</taxon>
        <taxon>Takifugu</taxon>
    </lineage>
</organism>
<feature type="signal peptide" evidence="4">
    <location>
        <begin position="1"/>
        <end position="22"/>
    </location>
</feature>
<dbReference type="PROSITE" id="PS01355">
    <property type="entry name" value="HEMATOPO_REC_S_F1"/>
    <property type="match status" value="1"/>
</dbReference>
<dbReference type="Pfam" id="PF18707">
    <property type="entry name" value="IL2RB_N1"/>
    <property type="match status" value="1"/>
</dbReference>
<keyword evidence="4" id="KW-0732">Signal</keyword>
<dbReference type="GO" id="GO:0004896">
    <property type="term" value="F:cytokine receptor activity"/>
    <property type="evidence" value="ECO:0007669"/>
    <property type="project" value="InterPro"/>
</dbReference>
<feature type="region of interest" description="Disordered" evidence="2">
    <location>
        <begin position="525"/>
        <end position="553"/>
    </location>
</feature>
<sequence length="553" mass="62189">MEKTIKSHLGYLLLLPFGFILAQECSILPENLSCYNDFNNTINCVWNSTHEHQDDVCTIEAVRPHEDNYYNSSCQLHPVDLSRPKQKNCTMFFKKYQFVETQKWFINISCSTKGQVLSVTYIPSCHIKLNPPPKPEVNLTTVVWFPQYPHNRRLEEYCGQLQLRQQDQPWRDPPLSKECKSKKGVSCQMRLPDDLIKGDKYEARIRVQATKHKSTWSDWSPSESWVATVEREKPTVAQPSEGVGATLGTVLSLLVFFLIIILIKMDRTTWIYIVKRLRGPPLPHPGKSFLQDVDFKNPKNHPFLPPSESFHLLVKPIEIAQVEVTSSVNAVSPTELDKKVITVIGGQPSTSSSFFNPIYSHLCPPFPPALPLTAGNLETCDADTPYSPSSCNSDKITRQDEDLAILKLLSEGNCKATIVISDYEKVEREETDCIRLQSLDSGMCSTEEVSQESLEADSITKSGDEIEEDENDFQKLFGGEDVLDKGSIQVCSGYEQFQKMPSDTSELLTMDSGFIIGGCGQLANHDDSLTDEEEDQKPAESMLLLDSPHAPVS</sequence>
<dbReference type="STRING" id="31033.ENSTRUP00000050521"/>
<evidence type="ECO:0000313" key="7">
    <source>
        <dbReference type="Proteomes" id="UP000005226"/>
    </source>
</evidence>
<feature type="domain" description="Interleukin-2 receptor subunit beta N-terminal" evidence="5">
    <location>
        <begin position="31"/>
        <end position="116"/>
    </location>
</feature>
<dbReference type="GeneTree" id="ENSGT00900000142364"/>
<evidence type="ECO:0000256" key="2">
    <source>
        <dbReference type="SAM" id="MobiDB-lite"/>
    </source>
</evidence>
<dbReference type="GO" id="GO:0016064">
    <property type="term" value="P:immunoglobulin mediated immune response"/>
    <property type="evidence" value="ECO:0007669"/>
    <property type="project" value="TreeGrafter"/>
</dbReference>
<keyword evidence="3" id="KW-0472">Membrane</keyword>
<dbReference type="InterPro" id="IPR003531">
    <property type="entry name" value="Hempt_rcpt_S_F1_CS"/>
</dbReference>
<keyword evidence="3" id="KW-1133">Transmembrane helix</keyword>
<dbReference type="InParanoid" id="A0A3B5KAV2"/>
<keyword evidence="1" id="KW-1015">Disulfide bond</keyword>
<dbReference type="GO" id="GO:0009897">
    <property type="term" value="C:external side of plasma membrane"/>
    <property type="evidence" value="ECO:0007669"/>
    <property type="project" value="TreeGrafter"/>
</dbReference>
<dbReference type="PANTHER" id="PTHR23037">
    <property type="entry name" value="CYTOKINE RECEPTOR"/>
    <property type="match status" value="1"/>
</dbReference>
<feature type="chain" id="PRO_5025541924" description="Interleukin-2 receptor subunit beta N-terminal domain-containing protein" evidence="4">
    <location>
        <begin position="23"/>
        <end position="553"/>
    </location>
</feature>
<evidence type="ECO:0000256" key="4">
    <source>
        <dbReference type="SAM" id="SignalP"/>
    </source>
</evidence>
<evidence type="ECO:0000256" key="3">
    <source>
        <dbReference type="SAM" id="Phobius"/>
    </source>
</evidence>
<dbReference type="Gene3D" id="2.60.40.10">
    <property type="entry name" value="Immunoglobulins"/>
    <property type="match status" value="2"/>
</dbReference>
<proteinExistence type="predicted"/>
<dbReference type="Ensembl" id="ENSTRUT00000058227.2">
    <property type="protein sequence ID" value="ENSTRUP00000050521.2"/>
    <property type="gene ID" value="ENSTRUG00000022729.2"/>
</dbReference>
<reference evidence="6" key="3">
    <citation type="submission" date="2025-09" db="UniProtKB">
        <authorList>
            <consortium name="Ensembl"/>
        </authorList>
    </citation>
    <scope>IDENTIFICATION</scope>
</reference>
<protein>
    <recommendedName>
        <fullName evidence="5">Interleukin-2 receptor subunit beta N-terminal domain-containing protein</fullName>
    </recommendedName>
</protein>